<sequence length="1919" mass="221951">MTKWSYVKDRVKYAVAVCNFKQDGPHRLHLTVGETVHILQEKEDWFYGCSTKNKSLWGIFPKTYVSVKESIVDKTGPHEAIIPREPPIVQEITSVIREWGVIWKQLYVNGELEFEVIRNMMYELIEWRRKIMSGTLPVDELKELKQKSTTKIDVGNAILDLDLVVRDEHGNMLNPDITSTIDLYRAHESATQRIKLMASNSVDDEDNRNQKSLSMYVHSFYVTVKNFVCRIGDDADLLMTLYDAKEGRCISENYLVKWSKEGLAKDLEQLNNLRVLFTDLGTKDLQREKMFLICQIIRIGSMELKDGDHKRSTHIQRKTSDGLRRPFGVAAMEITDILNGRLDNDEEKQYFIPFVQCSERDFLDNLLRKVLTSKEITQKEHKGQGLWVCLKLLHGDLKQVKEENPHLISTSTAIARKMGFPDIILPGDVRNDLYLTISHGEFTKGAKSSDRNIEVSVKVLNEKGQLISDVISLGCGSDTINDYRSVIYYHEDKPKWMEIFKIAIPIEEFYNAHLKFTFKHRSSNDAKDRAEKAFAISFVKLMQENGTTLKDETHELLVYKIDYKRFDENDIHYLNLPSTRQELDKYLAINSPPTPSKGYNSLISSNGLTLSSKDSFYIGSLVCSTKLTQNVDLLGLLKWWSNPENLKNNLLSLMKVDGEEIVKFLQDTLDALFNILMQNSDSELYDNLVFEALIFIIGLVSDRKYHHFRPILDLYIKENFSATLTYNKLIVVLKQYVDNAFLKEGQETLLRTMKSIEYIFKFIVRSRQLFAALNEDKGRESFEISMNHLLDSITSMMLYDTDSTLLVQGACLKYFPFTIPDILSVFDGIKLSNILEKFINNVPKDRLTKQKMMCVNDLVHSELFRIPDCRVVLLPMICNQIKSLLECKDEMELCVKIISDIMISLYGREWGATHKDISEIMLSILRTVIQCVVHLERKDHLVGNVVAIMVSILRQMTPYHYNHYINNFSTKTDLLDFIMEILLVFRDLVNKSVYPCDWNEMIMLQNSVILKALRHFSVTIRDRFTNPFEIQVWNNFFHCAIAFLTQDALQLENFSQNKRNKIVLRYKDMRRETAFEIRAMWFNLGPHQIHFVPGMVGPFLEMTLIPEVELRKATIPIFFDMMQCEFYSHKGSTTSSFSMHQEDFYISNREIKYNFDEFEHEMITKLDMLVEGGRGDEEYKDLFLEIVGGLCENHQTMHEKGMVFVRTVVRLMKRLLEYRMIVTDENKENRMSCTVNLLEFYHEINRKEMYIRYLYKLCDLHLDCENYVEAAFTLKLHAKLLRWSDESLSQLLKNDKYPNCDTHRELKECLYYDILNYFDKGKLWETGIAICKELTIQYENEVFDYIQLSALYKRMAIFYDNIMKQVRPEPEYFRVSYYGRGFPTFLQNKTFVYRGKAYELLTDFTSRLLNQYPNAKVMNKLAPPGEDITESDKQYLQINKVDPVMHERDRFRNKNVHNQIMKYYKVNEVQKFTFSRPLRRGPKDSDNEFATMWLERTNLMISYPLPGILHWFPVTSSQSFEISPLENAIETMEMTNKRICNLVLQHRSDPMLPIHPLSMLLNGVVDAAVMGGIINYEKAFFTEEYTQTHNTRKDTEGIQKLKDLIACQVPLLKAGIEAFLKLRTSIEEKYGKKEIPPELQEHAPVTIRRMKSTPPKSNHIDERLSEVSNLNVESNRKSVQSSISISSLQSSKISPSIRGASIFVKPISSSTSKSSGKKSRESSSLTLRRSSGPSFSSQNSETHSQSQWYDISPITLKADGPVIELSEQLTPQRPLRSEVEKRQSRPSSGQFRHQTPSPTGLNRSPSASLYSLSLPSTPSTLSCVSLSNAADNEEKPPPLPQKQAYSDYTNITEEMQFSCAPRKNSMSLTLRAKNKPPPPLPVKEGSLSPNSKPLNSDPDCAPELPKRPHLKSAVDVLES</sequence>
<dbReference type="EMBL" id="BPLQ01006551">
    <property type="protein sequence ID" value="GIY23471.1"/>
    <property type="molecule type" value="Genomic_DNA"/>
</dbReference>
<dbReference type="Pfam" id="PF07653">
    <property type="entry name" value="SH3_2"/>
    <property type="match status" value="1"/>
</dbReference>
<feature type="region of interest" description="Disordered" evidence="8">
    <location>
        <begin position="1860"/>
        <end position="1919"/>
    </location>
</feature>
<evidence type="ECO:0000259" key="9">
    <source>
        <dbReference type="PROSITE" id="PS50002"/>
    </source>
</evidence>
<dbReference type="GO" id="GO:0007520">
    <property type="term" value="P:myoblast fusion"/>
    <property type="evidence" value="ECO:0007669"/>
    <property type="project" value="TreeGrafter"/>
</dbReference>
<dbReference type="PROSITE" id="PS51650">
    <property type="entry name" value="C2_DOCK"/>
    <property type="match status" value="1"/>
</dbReference>
<keyword evidence="2 6" id="KW-0728">SH3 domain</keyword>
<evidence type="ECO:0000259" key="10">
    <source>
        <dbReference type="PROSITE" id="PS51650"/>
    </source>
</evidence>
<evidence type="ECO:0000256" key="5">
    <source>
        <dbReference type="ARBA" id="ARBA00022658"/>
    </source>
</evidence>
<dbReference type="SUPFAM" id="SSF50044">
    <property type="entry name" value="SH3-domain"/>
    <property type="match status" value="1"/>
</dbReference>
<dbReference type="InterPro" id="IPR042455">
    <property type="entry name" value="DOCK_N_sub1"/>
</dbReference>
<dbReference type="InterPro" id="IPR027007">
    <property type="entry name" value="C2_DOCK-type_domain"/>
</dbReference>
<feature type="domain" description="C2 DOCK-type" evidence="10">
    <location>
        <begin position="430"/>
        <end position="623"/>
    </location>
</feature>
<evidence type="ECO:0000256" key="8">
    <source>
        <dbReference type="SAM" id="MobiDB-lite"/>
    </source>
</evidence>
<feature type="domain" description="DOCKER" evidence="11">
    <location>
        <begin position="1241"/>
        <end position="1655"/>
    </location>
</feature>
<dbReference type="GO" id="GO:0005737">
    <property type="term" value="C:cytoplasm"/>
    <property type="evidence" value="ECO:0007669"/>
    <property type="project" value="UniProtKB-SubCell"/>
</dbReference>
<dbReference type="Pfam" id="PF20422">
    <property type="entry name" value="DHR-2_Lobe_B"/>
    <property type="match status" value="1"/>
</dbReference>
<evidence type="ECO:0000256" key="7">
    <source>
        <dbReference type="PROSITE-ProRule" id="PRU00983"/>
    </source>
</evidence>
<evidence type="ECO:0000256" key="1">
    <source>
        <dbReference type="ARBA" id="ARBA00004496"/>
    </source>
</evidence>
<accession>A0AAV4RSY7</accession>
<dbReference type="Proteomes" id="UP001054837">
    <property type="component" value="Unassembled WGS sequence"/>
</dbReference>
<dbReference type="Pfam" id="PF20421">
    <property type="entry name" value="DHR-2_Lobe_C"/>
    <property type="match status" value="1"/>
</dbReference>
<dbReference type="InterPro" id="IPR056372">
    <property type="entry name" value="TPR_DOCK"/>
</dbReference>
<dbReference type="PROSITE" id="PS50002">
    <property type="entry name" value="SH3"/>
    <property type="match status" value="1"/>
</dbReference>
<reference evidence="12 13" key="1">
    <citation type="submission" date="2021-06" db="EMBL/GenBank/DDBJ databases">
        <title>Caerostris darwini draft genome.</title>
        <authorList>
            <person name="Kono N."/>
            <person name="Arakawa K."/>
        </authorList>
    </citation>
    <scope>NUCLEOTIDE SEQUENCE [LARGE SCALE GENOMIC DNA]</scope>
</reference>
<dbReference type="GO" id="GO:0007264">
    <property type="term" value="P:small GTPase-mediated signal transduction"/>
    <property type="evidence" value="ECO:0007669"/>
    <property type="project" value="InterPro"/>
</dbReference>
<feature type="compositionally biased region" description="Low complexity" evidence="8">
    <location>
        <begin position="1804"/>
        <end position="1814"/>
    </location>
</feature>
<feature type="compositionally biased region" description="Polar residues" evidence="8">
    <location>
        <begin position="1785"/>
        <end position="1803"/>
    </location>
</feature>
<dbReference type="GO" id="GO:0016477">
    <property type="term" value="P:cell migration"/>
    <property type="evidence" value="ECO:0007669"/>
    <property type="project" value="TreeGrafter"/>
</dbReference>
<dbReference type="SMART" id="SM00326">
    <property type="entry name" value="SH3"/>
    <property type="match status" value="1"/>
</dbReference>
<dbReference type="InterPro" id="IPR032376">
    <property type="entry name" value="DOCK_N"/>
</dbReference>
<feature type="domain" description="SH3" evidence="9">
    <location>
        <begin position="9"/>
        <end position="70"/>
    </location>
</feature>
<dbReference type="PANTHER" id="PTHR45653">
    <property type="entry name" value="DEDICATOR OF CYTOKINESIS"/>
    <property type="match status" value="1"/>
</dbReference>
<dbReference type="InterPro" id="IPR046773">
    <property type="entry name" value="DOCKER_Lobe_C"/>
</dbReference>
<keyword evidence="4" id="KW-0597">Phosphoprotein</keyword>
<evidence type="ECO:0000256" key="4">
    <source>
        <dbReference type="ARBA" id="ARBA00022553"/>
    </source>
</evidence>
<feature type="compositionally biased region" description="Polar residues" evidence="8">
    <location>
        <begin position="1732"/>
        <end position="1746"/>
    </location>
</feature>
<name>A0AAV4RSY7_9ARAC</name>
<dbReference type="InterPro" id="IPR046769">
    <property type="entry name" value="DOCKER_Lobe_A"/>
</dbReference>
<evidence type="ECO:0000256" key="6">
    <source>
        <dbReference type="PROSITE-ProRule" id="PRU00192"/>
    </source>
</evidence>
<dbReference type="FunFam" id="1.25.40.410:FF:000003">
    <property type="entry name" value="Dedicator of cytokinesis protein 4"/>
    <property type="match status" value="1"/>
</dbReference>
<dbReference type="GO" id="GO:0005085">
    <property type="term" value="F:guanyl-nucleotide exchange factor activity"/>
    <property type="evidence" value="ECO:0007669"/>
    <property type="project" value="UniProtKB-KW"/>
</dbReference>
<comment type="subcellular location">
    <subcellularLocation>
        <location evidence="1">Cytoplasm</location>
    </subcellularLocation>
</comment>
<feature type="region of interest" description="Disordered" evidence="8">
    <location>
        <begin position="1646"/>
        <end position="1672"/>
    </location>
</feature>
<feature type="region of interest" description="Disordered" evidence="8">
    <location>
        <begin position="1707"/>
        <end position="1746"/>
    </location>
</feature>
<dbReference type="Pfam" id="PF06920">
    <property type="entry name" value="DHR-2_Lobe_A"/>
    <property type="match status" value="1"/>
</dbReference>
<evidence type="ECO:0000313" key="13">
    <source>
        <dbReference type="Proteomes" id="UP001054837"/>
    </source>
</evidence>
<dbReference type="InterPro" id="IPR046770">
    <property type="entry name" value="DOCKER_Lobe_B"/>
</dbReference>
<dbReference type="FunFam" id="1.20.1270.350:FF:000001">
    <property type="entry name" value="dedicator of cytokinesis protein 4"/>
    <property type="match status" value="1"/>
</dbReference>
<dbReference type="InterPro" id="IPR036028">
    <property type="entry name" value="SH3-like_dom_sf"/>
</dbReference>
<dbReference type="Gene3D" id="1.20.1270.350">
    <property type="entry name" value="Dedicator of cytokinesis N-terminal subdomain"/>
    <property type="match status" value="1"/>
</dbReference>
<dbReference type="GO" id="GO:0005886">
    <property type="term" value="C:plasma membrane"/>
    <property type="evidence" value="ECO:0007669"/>
    <property type="project" value="TreeGrafter"/>
</dbReference>
<dbReference type="InterPro" id="IPR043162">
    <property type="entry name" value="DOCK_C_lobe_C"/>
</dbReference>
<evidence type="ECO:0000259" key="11">
    <source>
        <dbReference type="PROSITE" id="PS51651"/>
    </source>
</evidence>
<dbReference type="GO" id="GO:0031267">
    <property type="term" value="F:small GTPase binding"/>
    <property type="evidence" value="ECO:0007669"/>
    <property type="project" value="TreeGrafter"/>
</dbReference>
<feature type="compositionally biased region" description="Low complexity" evidence="8">
    <location>
        <begin position="1722"/>
        <end position="1731"/>
    </location>
</feature>
<proteinExistence type="inferred from homology"/>
<dbReference type="PROSITE" id="PS51651">
    <property type="entry name" value="DOCKER"/>
    <property type="match status" value="1"/>
</dbReference>
<dbReference type="InterPro" id="IPR026791">
    <property type="entry name" value="DOCK"/>
</dbReference>
<comment type="caution">
    <text evidence="12">The sequence shown here is derived from an EMBL/GenBank/DDBJ whole genome shotgun (WGS) entry which is preliminary data.</text>
</comment>
<evidence type="ECO:0000256" key="3">
    <source>
        <dbReference type="ARBA" id="ARBA00022490"/>
    </source>
</evidence>
<dbReference type="Pfam" id="PF16172">
    <property type="entry name" value="DOCK_N"/>
    <property type="match status" value="1"/>
</dbReference>
<dbReference type="InterPro" id="IPR027357">
    <property type="entry name" value="DOCKER_dom"/>
</dbReference>
<dbReference type="InterPro" id="IPR043161">
    <property type="entry name" value="DOCK_C_lobe_A"/>
</dbReference>
<keyword evidence="13" id="KW-1185">Reference proteome</keyword>
<dbReference type="Gene3D" id="1.25.40.410">
    <property type="match status" value="1"/>
</dbReference>
<protein>
    <submittedName>
        <fullName evidence="12">Dedicator of cytokinesis protein 1</fullName>
    </submittedName>
</protein>
<dbReference type="Pfam" id="PF14429">
    <property type="entry name" value="DOCK-C2"/>
    <property type="match status" value="1"/>
</dbReference>
<dbReference type="PANTHER" id="PTHR45653:SF10">
    <property type="entry name" value="MYOBLAST CITY, ISOFORM B"/>
    <property type="match status" value="1"/>
</dbReference>
<evidence type="ECO:0000313" key="12">
    <source>
        <dbReference type="EMBL" id="GIY23471.1"/>
    </source>
</evidence>
<dbReference type="Gene3D" id="1.20.58.740">
    <property type="match status" value="1"/>
</dbReference>
<gene>
    <name evidence="12" type="primary">Dock1</name>
    <name evidence="12" type="ORF">CDAR_456191</name>
</gene>
<keyword evidence="3" id="KW-0963">Cytoplasm</keyword>
<dbReference type="Gene3D" id="2.30.30.40">
    <property type="entry name" value="SH3 Domains"/>
    <property type="match status" value="1"/>
</dbReference>
<dbReference type="Pfam" id="PF23554">
    <property type="entry name" value="TPR_DOCK"/>
    <property type="match status" value="1"/>
</dbReference>
<dbReference type="CDD" id="cd11872">
    <property type="entry name" value="SH3_DOCK_AB"/>
    <property type="match status" value="1"/>
</dbReference>
<comment type="similarity">
    <text evidence="7">Belongs to the DOCK family.</text>
</comment>
<dbReference type="InterPro" id="IPR035892">
    <property type="entry name" value="C2_domain_sf"/>
</dbReference>
<feature type="region of interest" description="Disordered" evidence="8">
    <location>
        <begin position="1767"/>
        <end position="1814"/>
    </location>
</feature>
<dbReference type="CDD" id="cd11697">
    <property type="entry name" value="DHR2_DOCK_A"/>
    <property type="match status" value="1"/>
</dbReference>
<organism evidence="12 13">
    <name type="scientific">Caerostris darwini</name>
    <dbReference type="NCBI Taxonomy" id="1538125"/>
    <lineage>
        <taxon>Eukaryota</taxon>
        <taxon>Metazoa</taxon>
        <taxon>Ecdysozoa</taxon>
        <taxon>Arthropoda</taxon>
        <taxon>Chelicerata</taxon>
        <taxon>Arachnida</taxon>
        <taxon>Araneae</taxon>
        <taxon>Araneomorphae</taxon>
        <taxon>Entelegynae</taxon>
        <taxon>Araneoidea</taxon>
        <taxon>Araneidae</taxon>
        <taxon>Caerostris</taxon>
    </lineage>
</organism>
<keyword evidence="5" id="KW-0344">Guanine-nucleotide releasing factor</keyword>
<dbReference type="InterPro" id="IPR001452">
    <property type="entry name" value="SH3_domain"/>
</dbReference>
<dbReference type="Gene3D" id="2.60.40.150">
    <property type="entry name" value="C2 domain"/>
    <property type="match status" value="1"/>
</dbReference>
<evidence type="ECO:0000256" key="2">
    <source>
        <dbReference type="ARBA" id="ARBA00022443"/>
    </source>
</evidence>